<gene>
    <name evidence="1" type="ORF">PJV92_11455</name>
</gene>
<reference evidence="1" key="2">
    <citation type="submission" date="2023-01" db="EMBL/GenBank/DDBJ databases">
        <authorList>
            <person name="Uljanovas D."/>
        </authorList>
    </citation>
    <scope>NUCLEOTIDE SEQUENCE</scope>
    <source>
        <strain evidence="1">H19</strain>
    </source>
</reference>
<dbReference type="RefSeq" id="WP_175531533.1">
    <property type="nucleotide sequence ID" value="NZ_JABWGL010000038.1"/>
</dbReference>
<accession>A0AAP4Q0K5</accession>
<dbReference type="AlphaFoldDB" id="A0AAP4Q0K5"/>
<dbReference type="EMBL" id="JAQJJM010000041">
    <property type="protein sequence ID" value="MDN5133335.1"/>
    <property type="molecule type" value="Genomic_DNA"/>
</dbReference>
<organism evidence="1 2">
    <name type="scientific">Aliarcobacter butzleri</name>
    <dbReference type="NCBI Taxonomy" id="28197"/>
    <lineage>
        <taxon>Bacteria</taxon>
        <taxon>Pseudomonadati</taxon>
        <taxon>Campylobacterota</taxon>
        <taxon>Epsilonproteobacteria</taxon>
        <taxon>Campylobacterales</taxon>
        <taxon>Arcobacteraceae</taxon>
        <taxon>Aliarcobacter</taxon>
    </lineage>
</organism>
<evidence type="ECO:0000313" key="2">
    <source>
        <dbReference type="Proteomes" id="UP001171508"/>
    </source>
</evidence>
<protein>
    <submittedName>
        <fullName evidence="1">Uncharacterized protein</fullName>
    </submittedName>
</protein>
<dbReference type="Proteomes" id="UP001171508">
    <property type="component" value="Unassembled WGS sequence"/>
</dbReference>
<reference evidence="1" key="1">
    <citation type="journal article" date="2023" name="Microorganisms">
        <title>Genomic Characterization of Arcobacter butzleri Strains Isolated from Various Sources in Lithuania.</title>
        <authorList>
            <person name="Uljanovas D."/>
            <person name="Golz G."/>
            <person name="Fleischmann S."/>
            <person name="Kudirkiene E."/>
            <person name="Kasetiene N."/>
            <person name="Grineviciene A."/>
            <person name="Tamuleviciene E."/>
            <person name="Aksomaitiene J."/>
            <person name="Alter T."/>
            <person name="Malakauskas M."/>
        </authorList>
    </citation>
    <scope>NUCLEOTIDE SEQUENCE</scope>
    <source>
        <strain evidence="1">H19</strain>
    </source>
</reference>
<evidence type="ECO:0000313" key="1">
    <source>
        <dbReference type="EMBL" id="MDN5133335.1"/>
    </source>
</evidence>
<comment type="caution">
    <text evidence="1">The sequence shown here is derived from an EMBL/GenBank/DDBJ whole genome shotgun (WGS) entry which is preliminary data.</text>
</comment>
<proteinExistence type="predicted"/>
<sequence>MFIIILLEVLKKFNFTIDIYNLDEFIKTLKSQLHKDQVLEQDEEARILAKFLESVKKKQELGNEQITKKLQDEKEFNR</sequence>
<name>A0AAP4Q0K5_9BACT</name>